<name>A0AAV4RQX6_9ARAC</name>
<dbReference type="EMBL" id="BPLQ01006472">
    <property type="protein sequence ID" value="GIY22715.1"/>
    <property type="molecule type" value="Genomic_DNA"/>
</dbReference>
<protein>
    <submittedName>
        <fullName evidence="2">Uncharacterized protein</fullName>
    </submittedName>
</protein>
<comment type="caution">
    <text evidence="2">The sequence shown here is derived from an EMBL/GenBank/DDBJ whole genome shotgun (WGS) entry which is preliminary data.</text>
</comment>
<dbReference type="AlphaFoldDB" id="A0AAV4RQX6"/>
<keyword evidence="3" id="KW-1185">Reference proteome</keyword>
<reference evidence="2 3" key="1">
    <citation type="submission" date="2021-06" db="EMBL/GenBank/DDBJ databases">
        <title>Caerostris darwini draft genome.</title>
        <authorList>
            <person name="Kono N."/>
            <person name="Arakawa K."/>
        </authorList>
    </citation>
    <scope>NUCLEOTIDE SEQUENCE [LARGE SCALE GENOMIC DNA]</scope>
</reference>
<feature type="compositionally biased region" description="Polar residues" evidence="1">
    <location>
        <begin position="29"/>
        <end position="42"/>
    </location>
</feature>
<evidence type="ECO:0000313" key="3">
    <source>
        <dbReference type="Proteomes" id="UP001054837"/>
    </source>
</evidence>
<evidence type="ECO:0000256" key="1">
    <source>
        <dbReference type="SAM" id="MobiDB-lite"/>
    </source>
</evidence>
<gene>
    <name evidence="2" type="ORF">CDAR_204071</name>
</gene>
<evidence type="ECO:0000313" key="2">
    <source>
        <dbReference type="EMBL" id="GIY22715.1"/>
    </source>
</evidence>
<sequence>MTLRNDSCDCMKCALRVTELKSLQDIPHTTTTSESNVKNSPITKRKSRAGLPQTASFINLANQWKW</sequence>
<accession>A0AAV4RQX6</accession>
<organism evidence="2 3">
    <name type="scientific">Caerostris darwini</name>
    <dbReference type="NCBI Taxonomy" id="1538125"/>
    <lineage>
        <taxon>Eukaryota</taxon>
        <taxon>Metazoa</taxon>
        <taxon>Ecdysozoa</taxon>
        <taxon>Arthropoda</taxon>
        <taxon>Chelicerata</taxon>
        <taxon>Arachnida</taxon>
        <taxon>Araneae</taxon>
        <taxon>Araneomorphae</taxon>
        <taxon>Entelegynae</taxon>
        <taxon>Araneoidea</taxon>
        <taxon>Araneidae</taxon>
        <taxon>Caerostris</taxon>
    </lineage>
</organism>
<feature type="region of interest" description="Disordered" evidence="1">
    <location>
        <begin position="29"/>
        <end position="48"/>
    </location>
</feature>
<proteinExistence type="predicted"/>
<dbReference type="Proteomes" id="UP001054837">
    <property type="component" value="Unassembled WGS sequence"/>
</dbReference>